<sequence>MKSTFALVVPVMAAAGALANAHSNLHHVRAPAPASETAMPRVDGATLQGCFSSVGNMTSVTVEEPQYLSSGKCTDACKAKKIGFDKEMCGGLKDAYSVYNNGFINGLAPDNYGDSSSSSSSTTQTSSSSSSTSASSTTSQVAETDKPQKSGGGPNTAAIAAGVVVGVVVAAAIIGGIIFFIRRKRNAEIEEEHRRNAAVNAFISGSKPPSTSGGISITDSRLDPVMAHRRLSDGSIADNQDYSRKILRVTNA</sequence>
<evidence type="ECO:0000313" key="1">
    <source>
        <dbReference type="EMBL" id="KAJ3493411.1"/>
    </source>
</evidence>
<dbReference type="EMBL" id="JANAKD010000490">
    <property type="protein sequence ID" value="KAJ3493411.1"/>
    <property type="molecule type" value="Genomic_DNA"/>
</dbReference>
<proteinExistence type="predicted"/>
<evidence type="ECO:0000313" key="2">
    <source>
        <dbReference type="Proteomes" id="UP001148737"/>
    </source>
</evidence>
<protein>
    <submittedName>
        <fullName evidence="1">Uncharacterized protein</fullName>
    </submittedName>
</protein>
<name>A0ACC1QXM7_9HYPO</name>
<reference evidence="1" key="1">
    <citation type="submission" date="2022-07" db="EMBL/GenBank/DDBJ databases">
        <title>Genome Sequence of Lecanicillium saksenae.</title>
        <authorList>
            <person name="Buettner E."/>
        </authorList>
    </citation>
    <scope>NUCLEOTIDE SEQUENCE</scope>
    <source>
        <strain evidence="1">VT-O1</strain>
    </source>
</reference>
<gene>
    <name evidence="1" type="ORF">NLG97_g4747</name>
</gene>
<keyword evidence="2" id="KW-1185">Reference proteome</keyword>
<comment type="caution">
    <text evidence="1">The sequence shown here is derived from an EMBL/GenBank/DDBJ whole genome shotgun (WGS) entry which is preliminary data.</text>
</comment>
<organism evidence="1 2">
    <name type="scientific">Lecanicillium saksenae</name>
    <dbReference type="NCBI Taxonomy" id="468837"/>
    <lineage>
        <taxon>Eukaryota</taxon>
        <taxon>Fungi</taxon>
        <taxon>Dikarya</taxon>
        <taxon>Ascomycota</taxon>
        <taxon>Pezizomycotina</taxon>
        <taxon>Sordariomycetes</taxon>
        <taxon>Hypocreomycetidae</taxon>
        <taxon>Hypocreales</taxon>
        <taxon>Cordycipitaceae</taxon>
        <taxon>Lecanicillium</taxon>
    </lineage>
</organism>
<accession>A0ACC1QXM7</accession>
<dbReference type="Proteomes" id="UP001148737">
    <property type="component" value="Unassembled WGS sequence"/>
</dbReference>